<organism evidence="1 2">
    <name type="scientific">Caldithrix abyssi DSM 13497</name>
    <dbReference type="NCBI Taxonomy" id="880073"/>
    <lineage>
        <taxon>Bacteria</taxon>
        <taxon>Pseudomonadati</taxon>
        <taxon>Calditrichota</taxon>
        <taxon>Calditrichia</taxon>
        <taxon>Calditrichales</taxon>
        <taxon>Calditrichaceae</taxon>
        <taxon>Caldithrix</taxon>
    </lineage>
</organism>
<proteinExistence type="predicted"/>
<accession>A0A1J1C3V7</accession>
<dbReference type="Proteomes" id="UP000183868">
    <property type="component" value="Chromosome"/>
</dbReference>
<gene>
    <name evidence="1" type="ORF">Cabys_612</name>
</gene>
<dbReference type="EMBL" id="CP018099">
    <property type="protein sequence ID" value="APF17363.1"/>
    <property type="molecule type" value="Genomic_DNA"/>
</dbReference>
<dbReference type="KEGG" id="caby:Cabys_612"/>
<name>A0A1J1C3V7_CALAY</name>
<sequence>MLSVVETTVDCEGTSIGYAPFGCAQGKPSTSLREREYGC</sequence>
<evidence type="ECO:0000313" key="2">
    <source>
        <dbReference type="Proteomes" id="UP000183868"/>
    </source>
</evidence>
<evidence type="ECO:0000313" key="1">
    <source>
        <dbReference type="EMBL" id="APF17363.1"/>
    </source>
</evidence>
<reference evidence="1 2" key="1">
    <citation type="submission" date="2016-11" db="EMBL/GenBank/DDBJ databases">
        <title>Genomic analysis of Caldithrix abyssi and proposal of a novel bacterial phylum Caldithrichaeota.</title>
        <authorList>
            <person name="Kublanov I."/>
            <person name="Sigalova O."/>
            <person name="Gavrilov S."/>
            <person name="Lebedinsky A."/>
            <person name="Ivanova N."/>
            <person name="Daum C."/>
            <person name="Reddy T."/>
            <person name="Klenk H.P."/>
            <person name="Goker M."/>
            <person name="Reva O."/>
            <person name="Miroshnichenko M."/>
            <person name="Kyprides N."/>
            <person name="Woyke T."/>
            <person name="Gelfand M."/>
        </authorList>
    </citation>
    <scope>NUCLEOTIDE SEQUENCE [LARGE SCALE GENOMIC DNA]</scope>
    <source>
        <strain evidence="1 2">LF13</strain>
    </source>
</reference>
<dbReference type="AlphaFoldDB" id="A0A1J1C3V7"/>
<protein>
    <submittedName>
        <fullName evidence="1">Uncharacterized protein</fullName>
    </submittedName>
</protein>